<dbReference type="Pfam" id="PF08240">
    <property type="entry name" value="ADH_N"/>
    <property type="match status" value="1"/>
</dbReference>
<protein>
    <submittedName>
        <fullName evidence="2">NADPH:quinone reductase</fullName>
    </submittedName>
</protein>
<dbReference type="STRING" id="659014.SAMN04487996_106111"/>
<evidence type="ECO:0000313" key="3">
    <source>
        <dbReference type="Proteomes" id="UP000198748"/>
    </source>
</evidence>
<evidence type="ECO:0000259" key="1">
    <source>
        <dbReference type="SMART" id="SM00829"/>
    </source>
</evidence>
<sequence>MMNQGRFRHGQAGSSFFCLNTNIMKAAILKNLHEPLVIEETQKPNPGPGEALVEIKAASLNHRDVWIQKGLYPRITTPIIPGSDGAGIVTEVGDGVAKSWIGKEVIINPSQNWGDNPDFYSEDHKILGLPDNGTFAGFVKTEARYLAEKPTHLSFEEAAALPMGGLTAWRSLMTRARFKEGDRVLVTGAGGGVALCAIQFAIAAGAEVWVTSGSDQKIQKAIEMGAKGGINYKNPTWFRDLLVKARGPKTGYFNVIIDSAGGPGFAKLIDIAAPGARICFYGGGTGNITDIVPAKVFFKQLNIYGSTMGTEQEFADMVQFVGEKRIVPIIDKVFPLEEAEQALRYMDSGQQFGKIVLSI</sequence>
<dbReference type="Gene3D" id="3.40.50.720">
    <property type="entry name" value="NAD(P)-binding Rossmann-like Domain"/>
    <property type="match status" value="1"/>
</dbReference>
<dbReference type="Proteomes" id="UP000198748">
    <property type="component" value="Unassembled WGS sequence"/>
</dbReference>
<dbReference type="PANTHER" id="PTHR45033:SF3">
    <property type="entry name" value="DEHYDROGENASE, PUTATIVE (AFU_ORTHOLOGUE AFUA_2G13270)-RELATED"/>
    <property type="match status" value="1"/>
</dbReference>
<feature type="domain" description="Enoyl reductase (ER)" evidence="1">
    <location>
        <begin position="31"/>
        <end position="357"/>
    </location>
</feature>
<dbReference type="InterPro" id="IPR036291">
    <property type="entry name" value="NAD(P)-bd_dom_sf"/>
</dbReference>
<dbReference type="GO" id="GO:0016491">
    <property type="term" value="F:oxidoreductase activity"/>
    <property type="evidence" value="ECO:0007669"/>
    <property type="project" value="InterPro"/>
</dbReference>
<dbReference type="InterPro" id="IPR013154">
    <property type="entry name" value="ADH-like_N"/>
</dbReference>
<dbReference type="InterPro" id="IPR052711">
    <property type="entry name" value="Zinc_ADH-like"/>
</dbReference>
<dbReference type="SMART" id="SM00829">
    <property type="entry name" value="PKS_ER"/>
    <property type="match status" value="1"/>
</dbReference>
<dbReference type="AlphaFoldDB" id="A0A1G7EM15"/>
<dbReference type="InterPro" id="IPR013149">
    <property type="entry name" value="ADH-like_C"/>
</dbReference>
<dbReference type="SUPFAM" id="SSF50129">
    <property type="entry name" value="GroES-like"/>
    <property type="match status" value="1"/>
</dbReference>
<dbReference type="PANTHER" id="PTHR45033">
    <property type="match status" value="1"/>
</dbReference>
<gene>
    <name evidence="2" type="ORF">SAMN04487996_106111</name>
</gene>
<dbReference type="EMBL" id="FNAN01000006">
    <property type="protein sequence ID" value="SDE64730.1"/>
    <property type="molecule type" value="Genomic_DNA"/>
</dbReference>
<dbReference type="InterPro" id="IPR020843">
    <property type="entry name" value="ER"/>
</dbReference>
<dbReference type="Pfam" id="PF00107">
    <property type="entry name" value="ADH_zinc_N"/>
    <property type="match status" value="1"/>
</dbReference>
<evidence type="ECO:0000313" key="2">
    <source>
        <dbReference type="EMBL" id="SDE64730.1"/>
    </source>
</evidence>
<dbReference type="SUPFAM" id="SSF51735">
    <property type="entry name" value="NAD(P)-binding Rossmann-fold domains"/>
    <property type="match status" value="1"/>
</dbReference>
<proteinExistence type="predicted"/>
<reference evidence="3" key="1">
    <citation type="submission" date="2016-10" db="EMBL/GenBank/DDBJ databases">
        <authorList>
            <person name="Varghese N."/>
            <person name="Submissions S."/>
        </authorList>
    </citation>
    <scope>NUCLEOTIDE SEQUENCE [LARGE SCALE GENOMIC DNA]</scope>
    <source>
        <strain evidence="3">DSM 25329</strain>
    </source>
</reference>
<organism evidence="2 3">
    <name type="scientific">Dyadobacter soli</name>
    <dbReference type="NCBI Taxonomy" id="659014"/>
    <lineage>
        <taxon>Bacteria</taxon>
        <taxon>Pseudomonadati</taxon>
        <taxon>Bacteroidota</taxon>
        <taxon>Cytophagia</taxon>
        <taxon>Cytophagales</taxon>
        <taxon>Spirosomataceae</taxon>
        <taxon>Dyadobacter</taxon>
    </lineage>
</organism>
<name>A0A1G7EM15_9BACT</name>
<dbReference type="Gene3D" id="3.90.180.10">
    <property type="entry name" value="Medium-chain alcohol dehydrogenases, catalytic domain"/>
    <property type="match status" value="1"/>
</dbReference>
<accession>A0A1G7EM15</accession>
<keyword evidence="3" id="KW-1185">Reference proteome</keyword>
<dbReference type="InterPro" id="IPR011032">
    <property type="entry name" value="GroES-like_sf"/>
</dbReference>